<name>F2E1E7_HORVV</name>
<proteinExistence type="evidence at transcript level"/>
<feature type="region of interest" description="Disordered" evidence="1">
    <location>
        <begin position="10"/>
        <end position="31"/>
    </location>
</feature>
<accession>F2E1E7</accession>
<dbReference type="AlphaFoldDB" id="F2E1E7"/>
<evidence type="ECO:0000256" key="1">
    <source>
        <dbReference type="SAM" id="MobiDB-lite"/>
    </source>
</evidence>
<organism evidence="2">
    <name type="scientific">Hordeum vulgare subsp. vulgare</name>
    <name type="common">Domesticated barley</name>
    <dbReference type="NCBI Taxonomy" id="112509"/>
    <lineage>
        <taxon>Eukaryota</taxon>
        <taxon>Viridiplantae</taxon>
        <taxon>Streptophyta</taxon>
        <taxon>Embryophyta</taxon>
        <taxon>Tracheophyta</taxon>
        <taxon>Spermatophyta</taxon>
        <taxon>Magnoliopsida</taxon>
        <taxon>Liliopsida</taxon>
        <taxon>Poales</taxon>
        <taxon>Poaceae</taxon>
        <taxon>BOP clade</taxon>
        <taxon>Pooideae</taxon>
        <taxon>Triticodae</taxon>
        <taxon>Triticeae</taxon>
        <taxon>Hordeinae</taxon>
        <taxon>Hordeum</taxon>
    </lineage>
</organism>
<feature type="compositionally biased region" description="Basic residues" evidence="1">
    <location>
        <begin position="19"/>
        <end position="31"/>
    </location>
</feature>
<protein>
    <submittedName>
        <fullName evidence="2">Predicted protein</fullName>
    </submittedName>
</protein>
<dbReference type="EMBL" id="AK369968">
    <property type="protein sequence ID" value="BAK01169.1"/>
    <property type="molecule type" value="mRNA"/>
</dbReference>
<reference evidence="2" key="1">
    <citation type="journal article" date="2011" name="Plant Physiol.">
        <title>Comprehensive sequence analysis of 24,783 barley full-length cDNAs derived from 12 clone libraries.</title>
        <authorList>
            <person name="Matsumoto T."/>
            <person name="Tanaka T."/>
            <person name="Sakai H."/>
            <person name="Amano N."/>
            <person name="Kanamori H."/>
            <person name="Kurita K."/>
            <person name="Kikuta A."/>
            <person name="Kamiya K."/>
            <person name="Yamamoto M."/>
            <person name="Ikawa H."/>
            <person name="Fujii N."/>
            <person name="Hori K."/>
            <person name="Itoh T."/>
            <person name="Sato K."/>
        </authorList>
    </citation>
    <scope>NUCLEOTIDE SEQUENCE</scope>
    <source>
        <tissue evidence="2">Shoot and root</tissue>
    </source>
</reference>
<sequence length="104" mass="11196">SSLYAVGCCGTTRGAQGSPRRRQPPWCGRKHARDRDIGNVVHDSKIQLPAGTNRPLTRRLGAQLLKKAQANPCKNSVVVPPAARVTLKPVNKKQSNAGDGCRET</sequence>
<feature type="non-terminal residue" evidence="2">
    <location>
        <position position="1"/>
    </location>
</feature>
<evidence type="ECO:0000313" key="2">
    <source>
        <dbReference type="EMBL" id="BAK01169.1"/>
    </source>
</evidence>